<keyword evidence="2" id="KW-0769">Symport</keyword>
<dbReference type="PROSITE" id="PS50283">
    <property type="entry name" value="NA_SOLUT_SYMP_3"/>
    <property type="match status" value="1"/>
</dbReference>
<reference evidence="8" key="1">
    <citation type="journal article" date="2023" name="PLoS Negl. Trop. Dis.">
        <title>A genome sequence for Biomphalaria pfeifferi, the major vector snail for the human-infecting parasite Schistosoma mansoni.</title>
        <authorList>
            <person name="Bu L."/>
            <person name="Lu L."/>
            <person name="Laidemitt M.R."/>
            <person name="Zhang S.M."/>
            <person name="Mutuku M."/>
            <person name="Mkoji G."/>
            <person name="Steinauer M."/>
            <person name="Loker E.S."/>
        </authorList>
    </citation>
    <scope>NUCLEOTIDE SEQUENCE</scope>
    <source>
        <strain evidence="8">KasaAsao</strain>
    </source>
</reference>
<dbReference type="GO" id="GO:0005307">
    <property type="term" value="F:choline:sodium symporter activity"/>
    <property type="evidence" value="ECO:0007669"/>
    <property type="project" value="TreeGrafter"/>
</dbReference>
<keyword evidence="3" id="KW-0915">Sodium</keyword>
<evidence type="ECO:0000313" key="9">
    <source>
        <dbReference type="Proteomes" id="UP001233172"/>
    </source>
</evidence>
<name>A0AAD8BRK0_BIOPF</name>
<gene>
    <name evidence="8" type="ORF">Bpfe_011538</name>
</gene>
<sequence length="58" mass="6247">MTIHIPGLIAIILFYVLIVAVGIWASRKTKSGGNTTETEEVMLAGRNIGLIIGIFTMT</sequence>
<evidence type="ECO:0000256" key="2">
    <source>
        <dbReference type="ARBA" id="ARBA00022847"/>
    </source>
</evidence>
<evidence type="ECO:0000313" key="8">
    <source>
        <dbReference type="EMBL" id="KAK0058928.1"/>
    </source>
</evidence>
<keyword evidence="7" id="KW-0812">Transmembrane</keyword>
<comment type="caution">
    <text evidence="8">The sequence shown here is derived from an EMBL/GenBank/DDBJ whole genome shotgun (WGS) entry which is preliminary data.</text>
</comment>
<keyword evidence="6" id="KW-0739">Sodium transport</keyword>
<keyword evidence="9" id="KW-1185">Reference proteome</keyword>
<dbReference type="PANTHER" id="PTHR45897:SF4">
    <property type="entry name" value="HIGH-AFFINITY CHOLINE TRANSPORTER 1"/>
    <property type="match status" value="1"/>
</dbReference>
<evidence type="ECO:0000256" key="6">
    <source>
        <dbReference type="ARBA" id="ARBA00023201"/>
    </source>
</evidence>
<evidence type="ECO:0000256" key="1">
    <source>
        <dbReference type="ARBA" id="ARBA00022448"/>
    </source>
</evidence>
<evidence type="ECO:0000256" key="3">
    <source>
        <dbReference type="ARBA" id="ARBA00023053"/>
    </source>
</evidence>
<dbReference type="PANTHER" id="PTHR45897">
    <property type="entry name" value="HIGH-AFFINITY CHOLINE TRANSPORTER 1"/>
    <property type="match status" value="1"/>
</dbReference>
<evidence type="ECO:0000256" key="7">
    <source>
        <dbReference type="SAM" id="Phobius"/>
    </source>
</evidence>
<keyword evidence="5" id="KW-0325">Glycoprotein</keyword>
<reference evidence="8" key="2">
    <citation type="submission" date="2023-04" db="EMBL/GenBank/DDBJ databases">
        <authorList>
            <person name="Bu L."/>
            <person name="Lu L."/>
            <person name="Laidemitt M.R."/>
            <person name="Zhang S.M."/>
            <person name="Mutuku M."/>
            <person name="Mkoji G."/>
            <person name="Steinauer M."/>
            <person name="Loker E.S."/>
        </authorList>
    </citation>
    <scope>NUCLEOTIDE SEQUENCE</scope>
    <source>
        <strain evidence="8">KasaAsao</strain>
        <tissue evidence="8">Whole Snail</tissue>
    </source>
</reference>
<dbReference type="InterPro" id="IPR001734">
    <property type="entry name" value="Na/solute_symporter"/>
</dbReference>
<dbReference type="GO" id="GO:0008292">
    <property type="term" value="P:acetylcholine biosynthetic process"/>
    <property type="evidence" value="ECO:0007669"/>
    <property type="project" value="TreeGrafter"/>
</dbReference>
<keyword evidence="7" id="KW-0472">Membrane</keyword>
<feature type="non-terminal residue" evidence="8">
    <location>
        <position position="58"/>
    </location>
</feature>
<dbReference type="Proteomes" id="UP001233172">
    <property type="component" value="Unassembled WGS sequence"/>
</dbReference>
<dbReference type="AlphaFoldDB" id="A0AAD8BRK0"/>
<keyword evidence="7" id="KW-1133">Transmembrane helix</keyword>
<organism evidence="8 9">
    <name type="scientific">Biomphalaria pfeifferi</name>
    <name type="common">Bloodfluke planorb</name>
    <name type="synonym">Freshwater snail</name>
    <dbReference type="NCBI Taxonomy" id="112525"/>
    <lineage>
        <taxon>Eukaryota</taxon>
        <taxon>Metazoa</taxon>
        <taxon>Spiralia</taxon>
        <taxon>Lophotrochozoa</taxon>
        <taxon>Mollusca</taxon>
        <taxon>Gastropoda</taxon>
        <taxon>Heterobranchia</taxon>
        <taxon>Euthyneura</taxon>
        <taxon>Panpulmonata</taxon>
        <taxon>Hygrophila</taxon>
        <taxon>Lymnaeoidea</taxon>
        <taxon>Planorbidae</taxon>
        <taxon>Biomphalaria</taxon>
    </lineage>
</organism>
<evidence type="ECO:0000256" key="5">
    <source>
        <dbReference type="ARBA" id="ARBA00023180"/>
    </source>
</evidence>
<accession>A0AAD8BRK0</accession>
<dbReference type="EMBL" id="JASAOG010000045">
    <property type="protein sequence ID" value="KAK0058928.1"/>
    <property type="molecule type" value="Genomic_DNA"/>
</dbReference>
<dbReference type="GO" id="GO:0005886">
    <property type="term" value="C:plasma membrane"/>
    <property type="evidence" value="ECO:0007669"/>
    <property type="project" value="TreeGrafter"/>
</dbReference>
<feature type="transmembrane region" description="Helical" evidence="7">
    <location>
        <begin position="6"/>
        <end position="25"/>
    </location>
</feature>
<proteinExistence type="predicted"/>
<keyword evidence="4" id="KW-0406">Ion transport</keyword>
<protein>
    <submittedName>
        <fullName evidence="8">High-affinity choline transporter 1</fullName>
    </submittedName>
</protein>
<keyword evidence="1" id="KW-0813">Transport</keyword>
<dbReference type="InterPro" id="IPR052244">
    <property type="entry name" value="Choline_transporter"/>
</dbReference>
<evidence type="ECO:0000256" key="4">
    <source>
        <dbReference type="ARBA" id="ARBA00023065"/>
    </source>
</evidence>